<accession>A0A1I3F837</accession>
<dbReference type="STRING" id="1125876.SAMN05443292_1211"/>
<feature type="transmembrane region" description="Helical" evidence="1">
    <location>
        <begin position="20"/>
        <end position="39"/>
    </location>
</feature>
<organism evidence="2 3">
    <name type="scientific">Halpernia frigidisoli</name>
    <dbReference type="NCBI Taxonomy" id="1125876"/>
    <lineage>
        <taxon>Bacteria</taxon>
        <taxon>Pseudomonadati</taxon>
        <taxon>Bacteroidota</taxon>
        <taxon>Flavobacteriia</taxon>
        <taxon>Flavobacteriales</taxon>
        <taxon>Weeksellaceae</taxon>
        <taxon>Chryseobacterium group</taxon>
        <taxon>Halpernia</taxon>
    </lineage>
</organism>
<dbReference type="EMBL" id="FOQT01000002">
    <property type="protein sequence ID" value="SFI07396.1"/>
    <property type="molecule type" value="Genomic_DNA"/>
</dbReference>
<keyword evidence="1" id="KW-0472">Membrane</keyword>
<evidence type="ECO:0000256" key="1">
    <source>
        <dbReference type="SAM" id="Phobius"/>
    </source>
</evidence>
<protein>
    <submittedName>
        <fullName evidence="2">Uncharacterized protein</fullName>
    </submittedName>
</protein>
<keyword evidence="3" id="KW-1185">Reference proteome</keyword>
<reference evidence="2 3" key="1">
    <citation type="submission" date="2016-10" db="EMBL/GenBank/DDBJ databases">
        <authorList>
            <person name="de Groot N.N."/>
        </authorList>
    </citation>
    <scope>NUCLEOTIDE SEQUENCE [LARGE SCALE GENOMIC DNA]</scope>
    <source>
        <strain evidence="2 3">DSM 26000</strain>
    </source>
</reference>
<proteinExistence type="predicted"/>
<name>A0A1I3F837_9FLAO</name>
<evidence type="ECO:0000313" key="3">
    <source>
        <dbReference type="Proteomes" id="UP000198931"/>
    </source>
</evidence>
<dbReference type="Proteomes" id="UP000198931">
    <property type="component" value="Unassembled WGS sequence"/>
</dbReference>
<sequence>MGENLDKNKKLNRNNFSNNYLIIITLYISINLLILYKWITFDYDNNYAGSLATQLWGFSNLIINGVFFLGFIIAAIMIKQKRTFYFITAFFAFIPIVILFVTG</sequence>
<keyword evidence="1" id="KW-1133">Transmembrane helix</keyword>
<feature type="transmembrane region" description="Helical" evidence="1">
    <location>
        <begin position="84"/>
        <end position="102"/>
    </location>
</feature>
<feature type="transmembrane region" description="Helical" evidence="1">
    <location>
        <begin position="55"/>
        <end position="77"/>
    </location>
</feature>
<dbReference type="AlphaFoldDB" id="A0A1I3F837"/>
<gene>
    <name evidence="2" type="ORF">SAMN05443292_1211</name>
</gene>
<keyword evidence="1" id="KW-0812">Transmembrane</keyword>
<evidence type="ECO:0000313" key="2">
    <source>
        <dbReference type="EMBL" id="SFI07396.1"/>
    </source>
</evidence>